<dbReference type="Pfam" id="PF02836">
    <property type="entry name" value="Glyco_hydro_2_C"/>
    <property type="match status" value="1"/>
</dbReference>
<reference evidence="8 9" key="1">
    <citation type="submission" date="2020-08" db="EMBL/GenBank/DDBJ databases">
        <authorList>
            <person name="Sun Q."/>
            <person name="Inoue M."/>
        </authorList>
    </citation>
    <scope>NUCLEOTIDE SEQUENCE [LARGE SCALE GENOMIC DNA]</scope>
    <source>
        <strain evidence="8 9">CCM 8938</strain>
    </source>
</reference>
<dbReference type="InterPro" id="IPR006102">
    <property type="entry name" value="Ig-like_GH2"/>
</dbReference>
<dbReference type="GO" id="GO:0016787">
    <property type="term" value="F:hydrolase activity"/>
    <property type="evidence" value="ECO:0007669"/>
    <property type="project" value="UniProtKB-KW"/>
</dbReference>
<feature type="domain" description="Glycoside hydrolase family 2 immunoglobulin-like beta-sandwich" evidence="5">
    <location>
        <begin position="213"/>
        <end position="298"/>
    </location>
</feature>
<dbReference type="InterPro" id="IPR051913">
    <property type="entry name" value="GH2_Domain-Containing"/>
</dbReference>
<dbReference type="PANTHER" id="PTHR42732:SF2">
    <property type="entry name" value="BETA-MANNOSIDASE"/>
    <property type="match status" value="1"/>
</dbReference>
<organism evidence="8 9">
    <name type="scientific">Pedobacter fastidiosus</name>
    <dbReference type="NCBI Taxonomy" id="2765361"/>
    <lineage>
        <taxon>Bacteria</taxon>
        <taxon>Pseudomonadati</taxon>
        <taxon>Bacteroidota</taxon>
        <taxon>Sphingobacteriia</taxon>
        <taxon>Sphingobacteriales</taxon>
        <taxon>Sphingobacteriaceae</taxon>
        <taxon>Pedobacter</taxon>
    </lineage>
</organism>
<feature type="domain" description="Glycosyl hydrolases family 2 sugar binding" evidence="7">
    <location>
        <begin position="87"/>
        <end position="176"/>
    </location>
</feature>
<evidence type="ECO:0000256" key="3">
    <source>
        <dbReference type="ARBA" id="ARBA00023295"/>
    </source>
</evidence>
<dbReference type="Gene3D" id="3.20.20.80">
    <property type="entry name" value="Glycosidases"/>
    <property type="match status" value="1"/>
</dbReference>
<accession>A0ABR7KY19</accession>
<gene>
    <name evidence="8" type="ORF">H7U22_21525</name>
</gene>
<evidence type="ECO:0000259" key="5">
    <source>
        <dbReference type="Pfam" id="PF00703"/>
    </source>
</evidence>
<dbReference type="InterPro" id="IPR013783">
    <property type="entry name" value="Ig-like_fold"/>
</dbReference>
<dbReference type="InterPro" id="IPR017853">
    <property type="entry name" value="GH"/>
</dbReference>
<keyword evidence="3" id="KW-0326">Glycosidase</keyword>
<evidence type="ECO:0000256" key="2">
    <source>
        <dbReference type="ARBA" id="ARBA00022801"/>
    </source>
</evidence>
<dbReference type="SUPFAM" id="SSF49303">
    <property type="entry name" value="beta-Galactosidase/glucuronidase domain"/>
    <property type="match status" value="1"/>
</dbReference>
<dbReference type="SUPFAM" id="SSF49785">
    <property type="entry name" value="Galactose-binding domain-like"/>
    <property type="match status" value="2"/>
</dbReference>
<feature type="chain" id="PRO_5047211390" evidence="4">
    <location>
        <begin position="21"/>
        <end position="733"/>
    </location>
</feature>
<feature type="signal peptide" evidence="4">
    <location>
        <begin position="1"/>
        <end position="20"/>
    </location>
</feature>
<sequence length="733" mass="81110">MNLKKILITAIACVPTMLSAQQWQPKQAALMSRFAGDVNPSSVLPEYPRPQLVREKWLNLNGLWQYQPATGRNEPPPNGKLSGSILVPFPVESALSGVMEHHEVIWYRRKFIIPASWKGEKVLIHFGAVDYEAELFVNGKSLGKHSGGYDPFSYDISTTLKNSGEQDIAVRVFDPTDNGGFPRGKQTLSPGGITYTSVTGIWQTVWLEPVPVVHIDDIKIVPDIDKSVVKVTVITSSGSNPVVVTVKDGSVVTNKEITIPVKHAKLWSPDSPFLYDLVVDLKKASKNTDEVKSYFGMRKISVGEEGGYKKMFLNNRFLFQVGPLDQGFWPDGGYTAPTDAALKYDLEMIKKFGFNMVRKHIKVESYRWYYWADKLGLMVWQDMPSANSYASQAPPPVDTAAFRSELERLVKTHWNSPSIVSWVIFNEAQGQHHTAGYVDQVRKLDPTRLINQGSGWAHFGVGDVLDIHNYPAPGVPVSTSQTLACGEYGGIGFIFPGHVWRPGNTYVMTDNEEKYTVLYDQFATDLAIYKTNNGLSAAVYTEITDVEGELNGLLTYDRAVVKGDPVRIRASNQKTISLSIFLKTLLPASVKKPVIWKYSLEKPGEGWYATDFDDSKWQASPGSFGSTGAPGAVIGTNWTTHDIWLRQDFSLGASVDRDKLQLTVYNDDGCEIYINGILAASLSGASKGYVIVPISAEAKRAVITGGRNQISVHGHQEYGDQVIDVGINQITQK</sequence>
<protein>
    <submittedName>
        <fullName evidence="8">Glycoside hydrolase family 2</fullName>
    </submittedName>
</protein>
<evidence type="ECO:0000259" key="6">
    <source>
        <dbReference type="Pfam" id="PF02836"/>
    </source>
</evidence>
<dbReference type="SUPFAM" id="SSF51445">
    <property type="entry name" value="(Trans)glycosidases"/>
    <property type="match status" value="1"/>
</dbReference>
<evidence type="ECO:0000256" key="4">
    <source>
        <dbReference type="SAM" id="SignalP"/>
    </source>
</evidence>
<dbReference type="Pfam" id="PF02837">
    <property type="entry name" value="Glyco_hydro_2_N"/>
    <property type="match status" value="1"/>
</dbReference>
<dbReference type="EMBL" id="JACRYL010000032">
    <property type="protein sequence ID" value="MBC6113007.1"/>
    <property type="molecule type" value="Genomic_DNA"/>
</dbReference>
<feature type="domain" description="Glycoside hydrolase family 2 catalytic" evidence="6">
    <location>
        <begin position="341"/>
        <end position="452"/>
    </location>
</feature>
<dbReference type="InterPro" id="IPR006104">
    <property type="entry name" value="Glyco_hydro_2_N"/>
</dbReference>
<comment type="similarity">
    <text evidence="1">Belongs to the glycosyl hydrolase 2 family.</text>
</comment>
<comment type="caution">
    <text evidence="8">The sequence shown here is derived from an EMBL/GenBank/DDBJ whole genome shotgun (WGS) entry which is preliminary data.</text>
</comment>
<dbReference type="InterPro" id="IPR006103">
    <property type="entry name" value="Glyco_hydro_2_cat"/>
</dbReference>
<keyword evidence="4" id="KW-0732">Signal</keyword>
<keyword evidence="9" id="KW-1185">Reference proteome</keyword>
<dbReference type="InterPro" id="IPR008979">
    <property type="entry name" value="Galactose-bd-like_sf"/>
</dbReference>
<dbReference type="Proteomes" id="UP000652755">
    <property type="component" value="Unassembled WGS sequence"/>
</dbReference>
<name>A0ABR7KY19_9SPHI</name>
<dbReference type="Gene3D" id="2.60.40.10">
    <property type="entry name" value="Immunoglobulins"/>
    <property type="match status" value="1"/>
</dbReference>
<evidence type="ECO:0000313" key="9">
    <source>
        <dbReference type="Proteomes" id="UP000652755"/>
    </source>
</evidence>
<dbReference type="PANTHER" id="PTHR42732">
    <property type="entry name" value="BETA-GALACTOSIDASE"/>
    <property type="match status" value="1"/>
</dbReference>
<dbReference type="InterPro" id="IPR036156">
    <property type="entry name" value="Beta-gal/glucu_dom_sf"/>
</dbReference>
<evidence type="ECO:0000313" key="8">
    <source>
        <dbReference type="EMBL" id="MBC6113007.1"/>
    </source>
</evidence>
<dbReference type="Pfam" id="PF00703">
    <property type="entry name" value="Glyco_hydro_2"/>
    <property type="match status" value="1"/>
</dbReference>
<dbReference type="RefSeq" id="WP_187073426.1">
    <property type="nucleotide sequence ID" value="NZ_JACRYL010000032.1"/>
</dbReference>
<keyword evidence="2 8" id="KW-0378">Hydrolase</keyword>
<evidence type="ECO:0000259" key="7">
    <source>
        <dbReference type="Pfam" id="PF02837"/>
    </source>
</evidence>
<proteinExistence type="inferred from homology"/>
<dbReference type="Gene3D" id="2.60.120.260">
    <property type="entry name" value="Galactose-binding domain-like"/>
    <property type="match status" value="2"/>
</dbReference>
<evidence type="ECO:0000256" key="1">
    <source>
        <dbReference type="ARBA" id="ARBA00007401"/>
    </source>
</evidence>